<dbReference type="GeneID" id="9594192"/>
<dbReference type="Pfam" id="PF06884">
    <property type="entry name" value="DUF1264"/>
    <property type="match status" value="1"/>
</dbReference>
<dbReference type="InParanoid" id="D8QCJ1"/>
<dbReference type="PANTHER" id="PTHR31360">
    <property type="match status" value="1"/>
</dbReference>
<gene>
    <name evidence="3" type="ORF">SCHCODRAFT_58311</name>
</gene>
<sequence length="224" mass="25654">MSTNAAHNIAKEPVDTKDTILETGASIIQDFEPVNNICAHLNAYHIYADDPSRAVEAQHYCTHISKDIRQCIIYDSPEKNARLIGVEYMITPRLYEELPPDERKLWHSHVFEVKSGQLIMPQPKTSLTPAKVWETAELKEMEDVIGLYGKTYHLWQVDRGDAVPLGPPKLMMSFTHATENFEKVVQDRDKRWGVDHEEKARSRAYIPDPKVHPDADAWDHSKLA</sequence>
<dbReference type="HOGENOM" id="CLU_071931_2_1_1"/>
<dbReference type="VEuPathDB" id="FungiDB:SCHCODRAFT_02586235"/>
<evidence type="ECO:0000313" key="3">
    <source>
        <dbReference type="EMBL" id="EFI94939.1"/>
    </source>
</evidence>
<keyword evidence="4" id="KW-1185">Reference proteome</keyword>
<dbReference type="AlphaFoldDB" id="D8QCJ1"/>
<reference evidence="3 4" key="1">
    <citation type="journal article" date="2010" name="Nat. Biotechnol.">
        <title>Genome sequence of the model mushroom Schizophyllum commune.</title>
        <authorList>
            <person name="Ohm R.A."/>
            <person name="de Jong J.F."/>
            <person name="Lugones L.G."/>
            <person name="Aerts A."/>
            <person name="Kothe E."/>
            <person name="Stajich J.E."/>
            <person name="de Vries R.P."/>
            <person name="Record E."/>
            <person name="Levasseur A."/>
            <person name="Baker S.E."/>
            <person name="Bartholomew K.A."/>
            <person name="Coutinho P.M."/>
            <person name="Erdmann S."/>
            <person name="Fowler T.J."/>
            <person name="Gathman A.C."/>
            <person name="Lombard V."/>
            <person name="Henrissat B."/>
            <person name="Knabe N."/>
            <person name="Kuees U."/>
            <person name="Lilly W.W."/>
            <person name="Lindquist E."/>
            <person name="Lucas S."/>
            <person name="Magnuson J.K."/>
            <person name="Piumi F."/>
            <person name="Raudaskoski M."/>
            <person name="Salamov A."/>
            <person name="Schmutz J."/>
            <person name="Schwarze F.W.M.R."/>
            <person name="vanKuyk P.A."/>
            <person name="Horton J.S."/>
            <person name="Grigoriev I.V."/>
            <person name="Woesten H.A.B."/>
        </authorList>
    </citation>
    <scope>NUCLEOTIDE SEQUENCE [LARGE SCALE GENOMIC DNA]</scope>
    <source>
        <strain evidence="4">H4-8 / FGSC 9210</strain>
    </source>
</reference>
<proteinExistence type="inferred from homology"/>
<evidence type="ECO:0000256" key="2">
    <source>
        <dbReference type="SAM" id="MobiDB-lite"/>
    </source>
</evidence>
<dbReference type="STRING" id="578458.D8QCJ1"/>
<dbReference type="InterPro" id="IPR010686">
    <property type="entry name" value="OBAP-like"/>
</dbReference>
<dbReference type="Proteomes" id="UP000007431">
    <property type="component" value="Unassembled WGS sequence"/>
</dbReference>
<dbReference type="OMA" id="RHVEAHH"/>
<protein>
    <recommendedName>
        <fullName evidence="5">DUF1264-domain-containing protein</fullName>
    </recommendedName>
</protein>
<dbReference type="KEGG" id="scm:SCHCO_02586235"/>
<evidence type="ECO:0000256" key="1">
    <source>
        <dbReference type="ARBA" id="ARBA00009740"/>
    </source>
</evidence>
<organism evidence="4">
    <name type="scientific">Schizophyllum commune (strain H4-8 / FGSC 9210)</name>
    <name type="common">Split gill fungus</name>
    <dbReference type="NCBI Taxonomy" id="578458"/>
    <lineage>
        <taxon>Eukaryota</taxon>
        <taxon>Fungi</taxon>
        <taxon>Dikarya</taxon>
        <taxon>Basidiomycota</taxon>
        <taxon>Agaricomycotina</taxon>
        <taxon>Agaricomycetes</taxon>
        <taxon>Agaricomycetidae</taxon>
        <taxon>Agaricales</taxon>
        <taxon>Schizophyllaceae</taxon>
        <taxon>Schizophyllum</taxon>
    </lineage>
</organism>
<feature type="compositionally biased region" description="Basic and acidic residues" evidence="2">
    <location>
        <begin position="209"/>
        <end position="224"/>
    </location>
</feature>
<dbReference type="RefSeq" id="XP_003029842.1">
    <property type="nucleotide sequence ID" value="XM_003029796.1"/>
</dbReference>
<name>D8QCJ1_SCHCM</name>
<accession>D8QCJ1</accession>
<dbReference type="eggNOG" id="ENOG502QR3B">
    <property type="taxonomic scope" value="Eukaryota"/>
</dbReference>
<evidence type="ECO:0008006" key="5">
    <source>
        <dbReference type="Google" id="ProtNLM"/>
    </source>
</evidence>
<feature type="region of interest" description="Disordered" evidence="2">
    <location>
        <begin position="190"/>
        <end position="224"/>
    </location>
</feature>
<evidence type="ECO:0000313" key="4">
    <source>
        <dbReference type="Proteomes" id="UP000007431"/>
    </source>
</evidence>
<dbReference type="EMBL" id="GL377309">
    <property type="protein sequence ID" value="EFI94939.1"/>
    <property type="molecule type" value="Genomic_DNA"/>
</dbReference>
<dbReference type="OrthoDB" id="1901244at2759"/>
<dbReference type="PANTHER" id="PTHR31360:SF0">
    <property type="entry name" value="OIL BODY-ASSOCIATED PROTEIN 1B"/>
    <property type="match status" value="1"/>
</dbReference>
<feature type="compositionally biased region" description="Basic and acidic residues" evidence="2">
    <location>
        <begin position="190"/>
        <end position="201"/>
    </location>
</feature>
<comment type="similarity">
    <text evidence="1">Belongs to the OBAP family.</text>
</comment>